<name>A0AAV4N7I1_CAEEX</name>
<dbReference type="Proteomes" id="UP001054945">
    <property type="component" value="Unassembled WGS sequence"/>
</dbReference>
<comment type="caution">
    <text evidence="1">The sequence shown here is derived from an EMBL/GenBank/DDBJ whole genome shotgun (WGS) entry which is preliminary data.</text>
</comment>
<accession>A0AAV4N7I1</accession>
<organism evidence="1 2">
    <name type="scientific">Caerostris extrusa</name>
    <name type="common">Bark spider</name>
    <name type="synonym">Caerostris bankana</name>
    <dbReference type="NCBI Taxonomy" id="172846"/>
    <lineage>
        <taxon>Eukaryota</taxon>
        <taxon>Metazoa</taxon>
        <taxon>Ecdysozoa</taxon>
        <taxon>Arthropoda</taxon>
        <taxon>Chelicerata</taxon>
        <taxon>Arachnida</taxon>
        <taxon>Araneae</taxon>
        <taxon>Araneomorphae</taxon>
        <taxon>Entelegynae</taxon>
        <taxon>Araneoidea</taxon>
        <taxon>Araneidae</taxon>
        <taxon>Caerostris</taxon>
    </lineage>
</organism>
<reference evidence="1 2" key="1">
    <citation type="submission" date="2021-06" db="EMBL/GenBank/DDBJ databases">
        <title>Caerostris extrusa draft genome.</title>
        <authorList>
            <person name="Kono N."/>
            <person name="Arakawa K."/>
        </authorList>
    </citation>
    <scope>NUCLEOTIDE SEQUENCE [LARGE SCALE GENOMIC DNA]</scope>
</reference>
<keyword evidence="2" id="KW-1185">Reference proteome</keyword>
<protein>
    <submittedName>
        <fullName evidence="1">Uncharacterized protein</fullName>
    </submittedName>
</protein>
<dbReference type="AlphaFoldDB" id="A0AAV4N7I1"/>
<gene>
    <name evidence="1" type="ORF">CEXT_730141</name>
</gene>
<evidence type="ECO:0000313" key="2">
    <source>
        <dbReference type="Proteomes" id="UP001054945"/>
    </source>
</evidence>
<sequence>MGARNIMCDACELSYEILSGIGSELVLSIQLKENRFDHTGVRLHPMRNSTAAPSKATDWLGMQIYITPSRFRLRYGTADRSAD</sequence>
<evidence type="ECO:0000313" key="1">
    <source>
        <dbReference type="EMBL" id="GIX80378.1"/>
    </source>
</evidence>
<proteinExistence type="predicted"/>
<dbReference type="EMBL" id="BPLR01020589">
    <property type="protein sequence ID" value="GIX80378.1"/>
    <property type="molecule type" value="Genomic_DNA"/>
</dbReference>